<dbReference type="CDD" id="cd00254">
    <property type="entry name" value="LT-like"/>
    <property type="match status" value="1"/>
</dbReference>
<evidence type="ECO:0000256" key="3">
    <source>
        <dbReference type="SAM" id="SignalP"/>
    </source>
</evidence>
<dbReference type="PANTHER" id="PTHR37423:SF2">
    <property type="entry name" value="MEMBRANE-BOUND LYTIC MUREIN TRANSGLYCOSYLASE C"/>
    <property type="match status" value="1"/>
</dbReference>
<protein>
    <submittedName>
        <fullName evidence="5">Lytic murein transglycosylase</fullName>
    </submittedName>
</protein>
<reference evidence="5 6" key="1">
    <citation type="submission" date="2014-01" db="EMBL/GenBank/DDBJ databases">
        <title>Roseivivax isoporae LMG 25204 Genome Sequencing.</title>
        <authorList>
            <person name="Lai Q."/>
            <person name="Li G."/>
            <person name="Shao Z."/>
        </authorList>
    </citation>
    <scope>NUCLEOTIDE SEQUENCE [LARGE SCALE GENOMIC DNA]</scope>
    <source>
        <strain evidence="5 6">LMG 25204</strain>
    </source>
</reference>
<feature type="domain" description="Transglycosylase SLT" evidence="4">
    <location>
        <begin position="153"/>
        <end position="239"/>
    </location>
</feature>
<dbReference type="InterPro" id="IPR000189">
    <property type="entry name" value="Transglyc_AS"/>
</dbReference>
<dbReference type="Gene3D" id="1.10.530.10">
    <property type="match status" value="1"/>
</dbReference>
<comment type="similarity">
    <text evidence="1">Belongs to the transglycosylase Slt family.</text>
</comment>
<dbReference type="GO" id="GO:0000270">
    <property type="term" value="P:peptidoglycan metabolic process"/>
    <property type="evidence" value="ECO:0007669"/>
    <property type="project" value="InterPro"/>
</dbReference>
<evidence type="ECO:0000256" key="2">
    <source>
        <dbReference type="ARBA" id="ARBA00009387"/>
    </source>
</evidence>
<proteinExistence type="inferred from homology"/>
<dbReference type="GO" id="GO:0008933">
    <property type="term" value="F:peptidoglycan lytic transglycosylase activity"/>
    <property type="evidence" value="ECO:0007669"/>
    <property type="project" value="InterPro"/>
</dbReference>
<evidence type="ECO:0000256" key="1">
    <source>
        <dbReference type="ARBA" id="ARBA00007734"/>
    </source>
</evidence>
<comment type="similarity">
    <text evidence="2">Belongs to the virb1 family.</text>
</comment>
<evidence type="ECO:0000313" key="5">
    <source>
        <dbReference type="EMBL" id="ETX30965.1"/>
    </source>
</evidence>
<organism evidence="5 6">
    <name type="scientific">Roseivivax isoporae LMG 25204</name>
    <dbReference type="NCBI Taxonomy" id="1449351"/>
    <lineage>
        <taxon>Bacteria</taxon>
        <taxon>Pseudomonadati</taxon>
        <taxon>Pseudomonadota</taxon>
        <taxon>Alphaproteobacteria</taxon>
        <taxon>Rhodobacterales</taxon>
        <taxon>Roseobacteraceae</taxon>
        <taxon>Roseivivax</taxon>
    </lineage>
</organism>
<dbReference type="InterPro" id="IPR008258">
    <property type="entry name" value="Transglycosylase_SLT_dom_1"/>
</dbReference>
<dbReference type="PANTHER" id="PTHR37423">
    <property type="entry name" value="SOLUBLE LYTIC MUREIN TRANSGLYCOSYLASE-RELATED"/>
    <property type="match status" value="1"/>
</dbReference>
<dbReference type="Pfam" id="PF01464">
    <property type="entry name" value="SLT"/>
    <property type="match status" value="1"/>
</dbReference>
<keyword evidence="6" id="KW-1185">Reference proteome</keyword>
<dbReference type="PATRIC" id="fig|1449351.3.peg.179"/>
<dbReference type="STRING" id="1449351.RISW2_00875"/>
<comment type="caution">
    <text evidence="5">The sequence shown here is derived from an EMBL/GenBank/DDBJ whole genome shotgun (WGS) entry which is preliminary data.</text>
</comment>
<accession>X7FDT4</accession>
<feature type="signal peptide" evidence="3">
    <location>
        <begin position="1"/>
        <end position="24"/>
    </location>
</feature>
<dbReference type="eggNOG" id="COG0741">
    <property type="taxonomic scope" value="Bacteria"/>
</dbReference>
<dbReference type="SUPFAM" id="SSF53955">
    <property type="entry name" value="Lysozyme-like"/>
    <property type="match status" value="1"/>
</dbReference>
<name>X7FDT4_9RHOB</name>
<dbReference type="AlphaFoldDB" id="X7FDT4"/>
<gene>
    <name evidence="5" type="ORF">RISW2_00875</name>
</gene>
<dbReference type="PROSITE" id="PS00922">
    <property type="entry name" value="TRANSGLYCOSYLASE"/>
    <property type="match status" value="1"/>
</dbReference>
<sequence>MFRPVLGAALAAALVTGVPAPPVAAEVARVIANSSARFVKPPGSGTAKRITVTIAPRDNPAVLPPPEKPAPVERTAATVAPKQPAGAATGRYAWYWDVIAPGFDGAGPGRLEPALAGLRQGPAGGTVAAPRLQALQDMARAHGAHILRESVGTDVSPALALAVMAVESGGRADAVSSAGAQGLMQLMPGTARRFGVSDSFDPAQSIAGGVAFLDFLMKKFDGDPLFVIAGYNAGENSIAPNAGVPPYAETRDYVPKVLAAFEVAKGLCRTPPMFLSDGCVFHGMN</sequence>
<dbReference type="Proteomes" id="UP000023430">
    <property type="component" value="Unassembled WGS sequence"/>
</dbReference>
<keyword evidence="3" id="KW-0732">Signal</keyword>
<dbReference type="GO" id="GO:0016020">
    <property type="term" value="C:membrane"/>
    <property type="evidence" value="ECO:0007669"/>
    <property type="project" value="InterPro"/>
</dbReference>
<evidence type="ECO:0000313" key="6">
    <source>
        <dbReference type="Proteomes" id="UP000023430"/>
    </source>
</evidence>
<feature type="chain" id="PRO_5004977759" evidence="3">
    <location>
        <begin position="25"/>
        <end position="285"/>
    </location>
</feature>
<dbReference type="EMBL" id="JAME01000001">
    <property type="protein sequence ID" value="ETX30965.1"/>
    <property type="molecule type" value="Genomic_DNA"/>
</dbReference>
<dbReference type="InterPro" id="IPR023346">
    <property type="entry name" value="Lysozyme-like_dom_sf"/>
</dbReference>
<evidence type="ECO:0000259" key="4">
    <source>
        <dbReference type="Pfam" id="PF01464"/>
    </source>
</evidence>